<keyword evidence="10 15" id="KW-1133">Transmembrane helix</keyword>
<evidence type="ECO:0000256" key="1">
    <source>
        <dbReference type="ARBA" id="ARBA00004651"/>
    </source>
</evidence>
<dbReference type="GO" id="GO:0005886">
    <property type="term" value="C:plasma membrane"/>
    <property type="evidence" value="ECO:0007669"/>
    <property type="project" value="UniProtKB-SubCell"/>
</dbReference>
<evidence type="ECO:0000256" key="9">
    <source>
        <dbReference type="ARBA" id="ARBA00022982"/>
    </source>
</evidence>
<protein>
    <submittedName>
        <fullName evidence="17">Cytochrome ubiquinol oxidase subunit I</fullName>
    </submittedName>
</protein>
<dbReference type="InterPro" id="IPR000883">
    <property type="entry name" value="Cyt_C_Oxase_1"/>
</dbReference>
<dbReference type="RefSeq" id="WP_188790378.1">
    <property type="nucleotide sequence ID" value="NZ_BMJV01000004.1"/>
</dbReference>
<dbReference type="Gene3D" id="1.20.210.10">
    <property type="entry name" value="Cytochrome c oxidase-like, subunit I domain"/>
    <property type="match status" value="1"/>
</dbReference>
<keyword evidence="5 14" id="KW-0349">Heme</keyword>
<feature type="transmembrane region" description="Helical" evidence="15">
    <location>
        <begin position="116"/>
        <end position="140"/>
    </location>
</feature>
<dbReference type="InterPro" id="IPR023615">
    <property type="entry name" value="Cyt_c_Oxase_su1_BS"/>
</dbReference>
<keyword evidence="8" id="KW-0479">Metal-binding</keyword>
<dbReference type="GO" id="GO:0022904">
    <property type="term" value="P:respiratory electron transport chain"/>
    <property type="evidence" value="ECO:0007669"/>
    <property type="project" value="TreeGrafter"/>
</dbReference>
<feature type="transmembrane region" description="Helical" evidence="15">
    <location>
        <begin position="508"/>
        <end position="532"/>
    </location>
</feature>
<keyword evidence="4" id="KW-1003">Cell membrane</keyword>
<dbReference type="InterPro" id="IPR014207">
    <property type="entry name" value="Cyt_c_ubiqinol_oxidase_su1"/>
</dbReference>
<evidence type="ECO:0000256" key="13">
    <source>
        <dbReference type="ARBA" id="ARBA00023136"/>
    </source>
</evidence>
<keyword evidence="18" id="KW-1185">Reference proteome</keyword>
<keyword evidence="9 14" id="KW-0249">Electron transport</keyword>
<dbReference type="PRINTS" id="PR01165">
    <property type="entry name" value="CYCOXIDASEI"/>
</dbReference>
<evidence type="ECO:0000256" key="11">
    <source>
        <dbReference type="ARBA" id="ARBA00023004"/>
    </source>
</evidence>
<dbReference type="EMBL" id="BMJV01000004">
    <property type="protein sequence ID" value="GGG74082.1"/>
    <property type="molecule type" value="Genomic_DNA"/>
</dbReference>
<dbReference type="PROSITE" id="PS00077">
    <property type="entry name" value="COX1_CUB"/>
    <property type="match status" value="1"/>
</dbReference>
<feature type="transmembrane region" description="Helical" evidence="15">
    <location>
        <begin position="204"/>
        <end position="229"/>
    </location>
</feature>
<dbReference type="GO" id="GO:0009060">
    <property type="term" value="P:aerobic respiration"/>
    <property type="evidence" value="ECO:0007669"/>
    <property type="project" value="InterPro"/>
</dbReference>
<dbReference type="GO" id="GO:0015990">
    <property type="term" value="P:electron transport coupled proton transport"/>
    <property type="evidence" value="ECO:0007669"/>
    <property type="project" value="TreeGrafter"/>
</dbReference>
<dbReference type="PANTHER" id="PTHR10422:SF35">
    <property type="entry name" value="CYTOCHROME BO(3) UBIQUINOL OXIDASE SUBUNIT 1"/>
    <property type="match status" value="1"/>
</dbReference>
<comment type="subcellular location">
    <subcellularLocation>
        <location evidence="1">Cell membrane</location>
        <topology evidence="1">Multi-pass membrane protein</topology>
    </subcellularLocation>
</comment>
<feature type="transmembrane region" description="Helical" evidence="15">
    <location>
        <begin position="604"/>
        <end position="637"/>
    </location>
</feature>
<sequence>MASEHGQPADTFSPIFGRFTLDWIPIHEPILIGTFAGVALGGLLFLALMTYFKLWGPLWSKWVVSIDHKKIGIMYMVLGFIMMVRGFADALMMRAQQAVAAGGSEGWLPPHHYDQVFTAHGVIMIFFVAMPFVTGVMNYVMPLQIGARDVAFPFLNNFSFWMTVSGALLINVSLFVGEFARVGWLAFPPLSGSSYSTGPGMDYYLWALQIAGVGTTLSGINLIATIFKMRAPGMKLFDMPIFTWTALVTNVLIVAAFPVLTATLAMLTLDRYMDFRFFTNDFGGNAMMYVNLIWIWGHPEVYILIIPCFGIISEIVSTFSGKPIFGYRTMVWATACIMVLSFVVWLHHFFTMGSGASVNTFFGITTMIIAVPTGVKIFNWLFTMYKGRVRLELPMLWVIGFLVTFTIGGMTGVMLAIPPVDFQLHNTLFLIAHFHNVIIGGVVFAIIAGVVYWWPKAFGFKLDEKWGRQAFWGWFIGFYVAFMPLYALGLMGVTRRMNMYPDAGWQPYFIVAAIGALIILYGIACTFICFFVSILNRKELACGGDPWDARTLEWATQSPPAPYNFPQEIHVVGREAFWQMKKEKYAFSTEYTSIHMPKSTATGVVLSALAFIFGFAMVWYIWWLAIVMLVAMIGVGIAHTFNYNRDYYIPADEVRQSEAKGTLA</sequence>
<dbReference type="PROSITE" id="PS50855">
    <property type="entry name" value="COX1"/>
    <property type="match status" value="1"/>
</dbReference>
<keyword evidence="7 14" id="KW-0812">Transmembrane</keyword>
<dbReference type="InterPro" id="IPR023616">
    <property type="entry name" value="Cyt_c_oxase-like_su1_dom"/>
</dbReference>
<evidence type="ECO:0000256" key="4">
    <source>
        <dbReference type="ARBA" id="ARBA00022475"/>
    </source>
</evidence>
<evidence type="ECO:0000313" key="17">
    <source>
        <dbReference type="EMBL" id="GGG74082.1"/>
    </source>
</evidence>
<dbReference type="Pfam" id="PF00115">
    <property type="entry name" value="COX1"/>
    <property type="match status" value="1"/>
</dbReference>
<dbReference type="GO" id="GO:0016682">
    <property type="term" value="F:oxidoreductase activity, acting on diphenols and related substances as donors, oxygen as acceptor"/>
    <property type="evidence" value="ECO:0007669"/>
    <property type="project" value="InterPro"/>
</dbReference>
<feature type="transmembrane region" description="Helical" evidence="15">
    <location>
        <begin position="331"/>
        <end position="350"/>
    </location>
</feature>
<evidence type="ECO:0000256" key="12">
    <source>
        <dbReference type="ARBA" id="ARBA00023008"/>
    </source>
</evidence>
<evidence type="ECO:0000256" key="8">
    <source>
        <dbReference type="ARBA" id="ARBA00022723"/>
    </source>
</evidence>
<keyword evidence="3 14" id="KW-0813">Transport</keyword>
<keyword evidence="13 15" id="KW-0472">Membrane</keyword>
<feature type="transmembrane region" description="Helical" evidence="15">
    <location>
        <begin position="466"/>
        <end position="488"/>
    </location>
</feature>
<dbReference type="GO" id="GO:0020037">
    <property type="term" value="F:heme binding"/>
    <property type="evidence" value="ECO:0007669"/>
    <property type="project" value="InterPro"/>
</dbReference>
<proteinExistence type="inferred from homology"/>
<dbReference type="InterPro" id="IPR036927">
    <property type="entry name" value="Cyt_c_oxase-like_su1_sf"/>
</dbReference>
<evidence type="ECO:0000256" key="7">
    <source>
        <dbReference type="ARBA" id="ARBA00022692"/>
    </source>
</evidence>
<evidence type="ECO:0000256" key="15">
    <source>
        <dbReference type="SAM" id="Phobius"/>
    </source>
</evidence>
<reference evidence="17" key="2">
    <citation type="submission" date="2020-09" db="EMBL/GenBank/DDBJ databases">
        <authorList>
            <person name="Sun Q."/>
            <person name="Zhou Y."/>
        </authorList>
    </citation>
    <scope>NUCLEOTIDE SEQUENCE</scope>
    <source>
        <strain evidence="17">CGMCC 1.15762</strain>
    </source>
</reference>
<dbReference type="AlphaFoldDB" id="A0A8J3EG54"/>
<comment type="caution">
    <text evidence="17">The sequence shown here is derived from an EMBL/GenBank/DDBJ whole genome shotgun (WGS) entry which is preliminary data.</text>
</comment>
<dbReference type="SUPFAM" id="SSF81442">
    <property type="entry name" value="Cytochrome c oxidase subunit I-like"/>
    <property type="match status" value="1"/>
</dbReference>
<feature type="transmembrane region" description="Helical" evidence="15">
    <location>
        <begin position="241"/>
        <end position="267"/>
    </location>
</feature>
<evidence type="ECO:0000256" key="2">
    <source>
        <dbReference type="ARBA" id="ARBA00009578"/>
    </source>
</evidence>
<feature type="transmembrane region" description="Helical" evidence="15">
    <location>
        <begin position="394"/>
        <end position="417"/>
    </location>
</feature>
<dbReference type="Proteomes" id="UP000617145">
    <property type="component" value="Unassembled WGS sequence"/>
</dbReference>
<feature type="transmembrane region" description="Helical" evidence="15">
    <location>
        <begin position="30"/>
        <end position="52"/>
    </location>
</feature>
<keyword evidence="11" id="KW-0408">Iron</keyword>
<evidence type="ECO:0000256" key="10">
    <source>
        <dbReference type="ARBA" id="ARBA00022989"/>
    </source>
</evidence>
<evidence type="ECO:0000259" key="16">
    <source>
        <dbReference type="PROSITE" id="PS50855"/>
    </source>
</evidence>
<evidence type="ECO:0000256" key="3">
    <source>
        <dbReference type="ARBA" id="ARBA00022448"/>
    </source>
</evidence>
<feature type="transmembrane region" description="Helical" evidence="15">
    <location>
        <begin position="160"/>
        <end position="184"/>
    </location>
</feature>
<reference evidence="17" key="1">
    <citation type="journal article" date="2014" name="Int. J. Syst. Evol. Microbiol.">
        <title>Complete genome sequence of Corynebacterium casei LMG S-19264T (=DSM 44701T), isolated from a smear-ripened cheese.</title>
        <authorList>
            <consortium name="US DOE Joint Genome Institute (JGI-PGF)"/>
            <person name="Walter F."/>
            <person name="Albersmeier A."/>
            <person name="Kalinowski J."/>
            <person name="Ruckert C."/>
        </authorList>
    </citation>
    <scope>NUCLEOTIDE SEQUENCE</scope>
    <source>
        <strain evidence="17">CGMCC 1.15762</strain>
    </source>
</reference>
<dbReference type="GO" id="GO:0009486">
    <property type="term" value="F:cytochrome bo3 ubiquinol oxidase activity"/>
    <property type="evidence" value="ECO:0007669"/>
    <property type="project" value="TreeGrafter"/>
</dbReference>
<feature type="transmembrane region" description="Helical" evidence="15">
    <location>
        <begin position="73"/>
        <end position="96"/>
    </location>
</feature>
<dbReference type="CDD" id="cd01662">
    <property type="entry name" value="Ubiquinol_Oxidase_I"/>
    <property type="match status" value="1"/>
</dbReference>
<organism evidence="17 18">
    <name type="scientific">Salipiger pallidus</name>
    <dbReference type="NCBI Taxonomy" id="1775170"/>
    <lineage>
        <taxon>Bacteria</taxon>
        <taxon>Pseudomonadati</taxon>
        <taxon>Pseudomonadota</taxon>
        <taxon>Alphaproteobacteria</taxon>
        <taxon>Rhodobacterales</taxon>
        <taxon>Roseobacteraceae</taxon>
        <taxon>Salipiger</taxon>
    </lineage>
</organism>
<dbReference type="GO" id="GO:0046872">
    <property type="term" value="F:metal ion binding"/>
    <property type="evidence" value="ECO:0007669"/>
    <property type="project" value="UniProtKB-KW"/>
</dbReference>
<gene>
    <name evidence="17" type="ORF">GCM10011415_23120</name>
</gene>
<keyword evidence="12" id="KW-0186">Copper</keyword>
<evidence type="ECO:0000256" key="6">
    <source>
        <dbReference type="ARBA" id="ARBA00022660"/>
    </source>
</evidence>
<feature type="transmembrane region" description="Helical" evidence="15">
    <location>
        <begin position="429"/>
        <end position="454"/>
    </location>
</feature>
<keyword evidence="6 14" id="KW-0679">Respiratory chain</keyword>
<name>A0A8J3EG54_9RHOB</name>
<accession>A0A8J3EG54</accession>
<evidence type="ECO:0000256" key="14">
    <source>
        <dbReference type="RuleBase" id="RU000370"/>
    </source>
</evidence>
<feature type="transmembrane region" description="Helical" evidence="15">
    <location>
        <begin position="362"/>
        <end position="382"/>
    </location>
</feature>
<comment type="similarity">
    <text evidence="2 14">Belongs to the heme-copper respiratory oxidase family.</text>
</comment>
<feature type="domain" description="Cytochrome oxidase subunit I profile" evidence="16">
    <location>
        <begin position="53"/>
        <end position="573"/>
    </location>
</feature>
<dbReference type="PANTHER" id="PTHR10422">
    <property type="entry name" value="CYTOCHROME C OXIDASE SUBUNIT 1"/>
    <property type="match status" value="1"/>
</dbReference>
<dbReference type="FunFam" id="1.20.210.10:FF:000002">
    <property type="entry name" value="Cytochrome o ubiquinol oxidase, subunit I"/>
    <property type="match status" value="1"/>
</dbReference>
<dbReference type="GO" id="GO:0004129">
    <property type="term" value="F:cytochrome-c oxidase activity"/>
    <property type="evidence" value="ECO:0007669"/>
    <property type="project" value="InterPro"/>
</dbReference>
<evidence type="ECO:0000256" key="5">
    <source>
        <dbReference type="ARBA" id="ARBA00022617"/>
    </source>
</evidence>
<dbReference type="NCBIfam" id="TIGR02843">
    <property type="entry name" value="CyoB"/>
    <property type="match status" value="1"/>
</dbReference>
<evidence type="ECO:0000313" key="18">
    <source>
        <dbReference type="Proteomes" id="UP000617145"/>
    </source>
</evidence>